<evidence type="ECO:0000313" key="2">
    <source>
        <dbReference type="EMBL" id="THU93878.1"/>
    </source>
</evidence>
<gene>
    <name evidence="2" type="ORF">K435DRAFT_564795</name>
</gene>
<dbReference type="OrthoDB" id="3270311at2759"/>
<dbReference type="Proteomes" id="UP000297245">
    <property type="component" value="Unassembled WGS sequence"/>
</dbReference>
<keyword evidence="3" id="KW-1185">Reference proteome</keyword>
<feature type="non-terminal residue" evidence="2">
    <location>
        <position position="1"/>
    </location>
</feature>
<reference evidence="2 3" key="1">
    <citation type="journal article" date="2019" name="Nat. Ecol. Evol.">
        <title>Megaphylogeny resolves global patterns of mushroom evolution.</title>
        <authorList>
            <person name="Varga T."/>
            <person name="Krizsan K."/>
            <person name="Foldi C."/>
            <person name="Dima B."/>
            <person name="Sanchez-Garcia M."/>
            <person name="Sanchez-Ramirez S."/>
            <person name="Szollosi G.J."/>
            <person name="Szarkandi J.G."/>
            <person name="Papp V."/>
            <person name="Albert L."/>
            <person name="Andreopoulos W."/>
            <person name="Angelini C."/>
            <person name="Antonin V."/>
            <person name="Barry K.W."/>
            <person name="Bougher N.L."/>
            <person name="Buchanan P."/>
            <person name="Buyck B."/>
            <person name="Bense V."/>
            <person name="Catcheside P."/>
            <person name="Chovatia M."/>
            <person name="Cooper J."/>
            <person name="Damon W."/>
            <person name="Desjardin D."/>
            <person name="Finy P."/>
            <person name="Geml J."/>
            <person name="Haridas S."/>
            <person name="Hughes K."/>
            <person name="Justo A."/>
            <person name="Karasinski D."/>
            <person name="Kautmanova I."/>
            <person name="Kiss B."/>
            <person name="Kocsube S."/>
            <person name="Kotiranta H."/>
            <person name="LaButti K.M."/>
            <person name="Lechner B.E."/>
            <person name="Liimatainen K."/>
            <person name="Lipzen A."/>
            <person name="Lukacs Z."/>
            <person name="Mihaltcheva S."/>
            <person name="Morgado L.N."/>
            <person name="Niskanen T."/>
            <person name="Noordeloos M.E."/>
            <person name="Ohm R.A."/>
            <person name="Ortiz-Santana B."/>
            <person name="Ovrebo C."/>
            <person name="Racz N."/>
            <person name="Riley R."/>
            <person name="Savchenko A."/>
            <person name="Shiryaev A."/>
            <person name="Soop K."/>
            <person name="Spirin V."/>
            <person name="Szebenyi C."/>
            <person name="Tomsovsky M."/>
            <person name="Tulloss R.E."/>
            <person name="Uehling J."/>
            <person name="Grigoriev I.V."/>
            <person name="Vagvolgyi C."/>
            <person name="Papp T."/>
            <person name="Martin F.M."/>
            <person name="Miettinen O."/>
            <person name="Hibbett D.S."/>
            <person name="Nagy L.G."/>
        </authorList>
    </citation>
    <scope>NUCLEOTIDE SEQUENCE [LARGE SCALE GENOMIC DNA]</scope>
    <source>
        <strain evidence="2 3">CBS 962.96</strain>
    </source>
</reference>
<accession>A0A4S8LXI2</accession>
<organism evidence="2 3">
    <name type="scientific">Dendrothele bispora (strain CBS 962.96)</name>
    <dbReference type="NCBI Taxonomy" id="1314807"/>
    <lineage>
        <taxon>Eukaryota</taxon>
        <taxon>Fungi</taxon>
        <taxon>Dikarya</taxon>
        <taxon>Basidiomycota</taxon>
        <taxon>Agaricomycotina</taxon>
        <taxon>Agaricomycetes</taxon>
        <taxon>Agaricomycetidae</taxon>
        <taxon>Agaricales</taxon>
        <taxon>Agaricales incertae sedis</taxon>
        <taxon>Dendrothele</taxon>
    </lineage>
</organism>
<protein>
    <submittedName>
        <fullName evidence="2">Uncharacterized protein</fullName>
    </submittedName>
</protein>
<dbReference type="AlphaFoldDB" id="A0A4S8LXI2"/>
<feature type="compositionally biased region" description="Polar residues" evidence="1">
    <location>
        <begin position="15"/>
        <end position="31"/>
    </location>
</feature>
<feature type="region of interest" description="Disordered" evidence="1">
    <location>
        <begin position="15"/>
        <end position="44"/>
    </location>
</feature>
<dbReference type="EMBL" id="ML179237">
    <property type="protein sequence ID" value="THU93878.1"/>
    <property type="molecule type" value="Genomic_DNA"/>
</dbReference>
<name>A0A4S8LXI2_DENBC</name>
<proteinExistence type="predicted"/>
<feature type="non-terminal residue" evidence="2">
    <location>
        <position position="145"/>
    </location>
</feature>
<evidence type="ECO:0000256" key="1">
    <source>
        <dbReference type="SAM" id="MobiDB-lite"/>
    </source>
</evidence>
<sequence length="145" mass="16356">TSSVLWAHLLRKGNAHSTTSTGTPQYSSSSDVPIPPLMPQDKHGTSTRILLHDTQANLQKFGERVEHLTSAVDDAKQEIVVVKKLFRDEHENMMGEILDLVNRCQSEIRKSIGKPAQVEEMNRHHQNVLVRLEGLDKRLDAIQMV</sequence>
<evidence type="ECO:0000313" key="3">
    <source>
        <dbReference type="Proteomes" id="UP000297245"/>
    </source>
</evidence>